<dbReference type="RefSeq" id="WP_057905523.1">
    <property type="nucleotide sequence ID" value="NZ_AZDA01000121.1"/>
</dbReference>
<proteinExistence type="inferred from homology"/>
<dbReference type="InterPro" id="IPR036291">
    <property type="entry name" value="NAD(P)-bd_dom_sf"/>
</dbReference>
<reference evidence="3 4" key="1">
    <citation type="journal article" date="2015" name="Genome Announc.">
        <title>Expanding the biotechnology potential of lactobacilli through comparative genomics of 213 strains and associated genera.</title>
        <authorList>
            <person name="Sun Z."/>
            <person name="Harris H.M."/>
            <person name="McCann A."/>
            <person name="Guo C."/>
            <person name="Argimon S."/>
            <person name="Zhang W."/>
            <person name="Yang X."/>
            <person name="Jeffery I.B."/>
            <person name="Cooney J.C."/>
            <person name="Kagawa T.F."/>
            <person name="Liu W."/>
            <person name="Song Y."/>
            <person name="Salvetti E."/>
            <person name="Wrobel A."/>
            <person name="Rasinkangas P."/>
            <person name="Parkhill J."/>
            <person name="Rea M.C."/>
            <person name="O'Sullivan O."/>
            <person name="Ritari J."/>
            <person name="Douillard F.P."/>
            <person name="Paul Ross R."/>
            <person name="Yang R."/>
            <person name="Briner A.E."/>
            <person name="Felis G.E."/>
            <person name="de Vos W.M."/>
            <person name="Barrangou R."/>
            <person name="Klaenhammer T.R."/>
            <person name="Caufield P.W."/>
            <person name="Cui Y."/>
            <person name="Zhang H."/>
            <person name="O'Toole P.W."/>
        </authorList>
    </citation>
    <scope>NUCLEOTIDE SEQUENCE [LARGE SCALE GENOMIC DNA]</scope>
    <source>
        <strain evidence="3 4">DSM 20003</strain>
    </source>
</reference>
<comment type="caution">
    <text evidence="3">The sequence shown here is derived from an EMBL/GenBank/DDBJ whole genome shotgun (WGS) entry which is preliminary data.</text>
</comment>
<dbReference type="Gene3D" id="3.40.50.720">
    <property type="entry name" value="NAD(P)-binding Rossmann-like Domain"/>
    <property type="match status" value="1"/>
</dbReference>
<dbReference type="EMBL" id="AZDA01000121">
    <property type="protein sequence ID" value="KRK33178.1"/>
    <property type="molecule type" value="Genomic_DNA"/>
</dbReference>
<accession>A0A0R1GPB8</accession>
<organism evidence="3 4">
    <name type="scientific">Loigolactobacillus bifermentans DSM 20003</name>
    <dbReference type="NCBI Taxonomy" id="1423726"/>
    <lineage>
        <taxon>Bacteria</taxon>
        <taxon>Bacillati</taxon>
        <taxon>Bacillota</taxon>
        <taxon>Bacilli</taxon>
        <taxon>Lactobacillales</taxon>
        <taxon>Lactobacillaceae</taxon>
        <taxon>Loigolactobacillus</taxon>
    </lineage>
</organism>
<protein>
    <submittedName>
        <fullName evidence="3">Gluconate 5-dehydrogenase</fullName>
    </submittedName>
</protein>
<evidence type="ECO:0000313" key="3">
    <source>
        <dbReference type="EMBL" id="KRK33178.1"/>
    </source>
</evidence>
<dbReference type="GO" id="GO:0030497">
    <property type="term" value="P:fatty acid elongation"/>
    <property type="evidence" value="ECO:0007669"/>
    <property type="project" value="TreeGrafter"/>
</dbReference>
<evidence type="ECO:0000313" key="4">
    <source>
        <dbReference type="Proteomes" id="UP000051461"/>
    </source>
</evidence>
<dbReference type="Pfam" id="PF13561">
    <property type="entry name" value="adh_short_C2"/>
    <property type="match status" value="1"/>
</dbReference>
<evidence type="ECO:0000256" key="2">
    <source>
        <dbReference type="ARBA" id="ARBA00023002"/>
    </source>
</evidence>
<keyword evidence="2" id="KW-0560">Oxidoreductase</keyword>
<name>A0A0R1GPB8_9LACO</name>
<dbReference type="PRINTS" id="PR00081">
    <property type="entry name" value="GDHRDH"/>
</dbReference>
<dbReference type="PANTHER" id="PTHR42760:SF123">
    <property type="entry name" value="OXIDOREDUCTASE"/>
    <property type="match status" value="1"/>
</dbReference>
<dbReference type="STRING" id="1423726.FC07_GL001433"/>
<sequence length="279" mass="30270">MSEQWLGLAGKVVVVTGAVGGMGTKFTEEFAKQGANLALVDLLEEKTQARAAELKQQYGVDTLAVKCNTTNEAEVDAAVKAVVDHFGRVDVLVNTAAILRFSPLEDLRLDEWNMALNVNLTGYFLMSQRFGKAMIKQHKGTIVNISTIASRFPETYSGAYSTTKAGVNMLSRQIAAEWGQFGVRSNCVLPCLVKTPLSADFYSDPAVEQGRKALTASKRIGNLDDIANTVLYLASDRSDYTNGGEVTVEGGFGIMMGDQIPKPGGRREYAIEHHQPAKK</sequence>
<dbReference type="InterPro" id="IPR002347">
    <property type="entry name" value="SDR_fam"/>
</dbReference>
<dbReference type="PRINTS" id="PR00080">
    <property type="entry name" value="SDRFAMILY"/>
</dbReference>
<evidence type="ECO:0000256" key="1">
    <source>
        <dbReference type="ARBA" id="ARBA00006484"/>
    </source>
</evidence>
<dbReference type="Proteomes" id="UP000051461">
    <property type="component" value="Unassembled WGS sequence"/>
</dbReference>
<keyword evidence="4" id="KW-1185">Reference proteome</keyword>
<dbReference type="PANTHER" id="PTHR42760">
    <property type="entry name" value="SHORT-CHAIN DEHYDROGENASES/REDUCTASES FAMILY MEMBER"/>
    <property type="match status" value="1"/>
</dbReference>
<dbReference type="GO" id="GO:0016616">
    <property type="term" value="F:oxidoreductase activity, acting on the CH-OH group of donors, NAD or NADP as acceptor"/>
    <property type="evidence" value="ECO:0007669"/>
    <property type="project" value="TreeGrafter"/>
</dbReference>
<dbReference type="CDD" id="cd05233">
    <property type="entry name" value="SDR_c"/>
    <property type="match status" value="1"/>
</dbReference>
<dbReference type="SUPFAM" id="SSF51735">
    <property type="entry name" value="NAD(P)-binding Rossmann-fold domains"/>
    <property type="match status" value="1"/>
</dbReference>
<dbReference type="FunFam" id="3.40.50.720:FF:000084">
    <property type="entry name" value="Short-chain dehydrogenase reductase"/>
    <property type="match status" value="1"/>
</dbReference>
<dbReference type="GO" id="GO:0008206">
    <property type="term" value="P:bile acid metabolic process"/>
    <property type="evidence" value="ECO:0007669"/>
    <property type="project" value="UniProtKB-ARBA"/>
</dbReference>
<comment type="similarity">
    <text evidence="1">Belongs to the short-chain dehydrogenases/reductases (SDR) family.</text>
</comment>
<dbReference type="AlphaFoldDB" id="A0A0R1GPB8"/>
<dbReference type="PATRIC" id="fig|1423726.3.peg.1484"/>
<dbReference type="OrthoDB" id="9803333at2"/>
<gene>
    <name evidence="3" type="ORF">FC07_GL001433</name>
</gene>